<dbReference type="FunFam" id="3.10.180.10:FF:000013">
    <property type="entry name" value="4-hydroxyphenylpyruvate dioxygenase"/>
    <property type="match status" value="1"/>
</dbReference>
<dbReference type="OrthoDB" id="414569at2759"/>
<comment type="pathway">
    <text evidence="2">Amino-acid degradation; L-phenylalanine degradation; acetoacetate and fumarate from L-phenylalanine: step 3/6.</text>
</comment>
<reference evidence="17 19" key="1">
    <citation type="journal article" date="2012" name="Nat. Biotechnol.">
        <title>Reference genome sequence of the model plant Setaria.</title>
        <authorList>
            <person name="Bennetzen J.L."/>
            <person name="Schmutz J."/>
            <person name="Wang H."/>
            <person name="Percifield R."/>
            <person name="Hawkins J."/>
            <person name="Pontaroli A.C."/>
            <person name="Estep M."/>
            <person name="Feng L."/>
            <person name="Vaughn J.N."/>
            <person name="Grimwood J."/>
            <person name="Jenkins J."/>
            <person name="Barry K."/>
            <person name="Lindquist E."/>
            <person name="Hellsten U."/>
            <person name="Deshpande S."/>
            <person name="Wang X."/>
            <person name="Wu X."/>
            <person name="Mitros T."/>
            <person name="Triplett J."/>
            <person name="Yang X."/>
            <person name="Ye C.Y."/>
            <person name="Mauro-Herrera M."/>
            <person name="Wang L."/>
            <person name="Li P."/>
            <person name="Sharma M."/>
            <person name="Sharma R."/>
            <person name="Ronald P.C."/>
            <person name="Panaud O."/>
            <person name="Kellogg E.A."/>
            <person name="Brutnell T.P."/>
            <person name="Doust A.N."/>
            <person name="Tuskan G.A."/>
            <person name="Rokhsar D."/>
            <person name="Devos K.M."/>
        </authorList>
    </citation>
    <scope>NUCLEOTIDE SEQUENCE [LARGE SCALE GENOMIC DNA]</scope>
    <source>
        <strain evidence="19">cv. Yugu1</strain>
        <strain evidence="17">Yugu1</strain>
    </source>
</reference>
<evidence type="ECO:0000256" key="12">
    <source>
        <dbReference type="ARBA" id="ARBA00023232"/>
    </source>
</evidence>
<evidence type="ECO:0000256" key="13">
    <source>
        <dbReference type="ARBA" id="ARBA00060694"/>
    </source>
</evidence>
<dbReference type="EMBL" id="AGNK02000105">
    <property type="status" value="NOT_ANNOTATED_CDS"/>
    <property type="molecule type" value="Genomic_DNA"/>
</dbReference>
<dbReference type="Gene3D" id="3.10.180.10">
    <property type="entry name" value="2,3-Dihydroxybiphenyl 1,2-Dioxygenase, domain 1"/>
    <property type="match status" value="2"/>
</dbReference>
<dbReference type="InterPro" id="IPR037523">
    <property type="entry name" value="VOC_core"/>
</dbReference>
<keyword evidence="12" id="KW-0585">Phenylalanine catabolism</keyword>
<feature type="binding site" evidence="15">
    <location>
        <position position="272"/>
    </location>
    <ligand>
        <name>Fe cation</name>
        <dbReference type="ChEBI" id="CHEBI:24875"/>
    </ligand>
</feature>
<dbReference type="InterPro" id="IPR029068">
    <property type="entry name" value="Glyas_Bleomycin-R_OHBP_Dase"/>
</dbReference>
<keyword evidence="9" id="KW-0223">Dioxygenase</keyword>
<dbReference type="FunCoup" id="K3YSV8">
    <property type="interactions" value="41"/>
</dbReference>
<feature type="binding site" evidence="15">
    <location>
        <position position="202"/>
    </location>
    <ligand>
        <name>Fe cation</name>
        <dbReference type="ChEBI" id="CHEBI:24875"/>
    </ligand>
</feature>
<keyword evidence="11 15" id="KW-0408">Iron</keyword>
<dbReference type="eggNOG" id="KOG0638">
    <property type="taxonomic scope" value="Eukaryota"/>
</dbReference>
<organism evidence="18 19">
    <name type="scientific">Setaria italica</name>
    <name type="common">Foxtail millet</name>
    <name type="synonym">Panicum italicum</name>
    <dbReference type="NCBI Taxonomy" id="4555"/>
    <lineage>
        <taxon>Eukaryota</taxon>
        <taxon>Viridiplantae</taxon>
        <taxon>Streptophyta</taxon>
        <taxon>Embryophyta</taxon>
        <taxon>Tracheophyta</taxon>
        <taxon>Spermatophyta</taxon>
        <taxon>Magnoliopsida</taxon>
        <taxon>Liliopsida</taxon>
        <taxon>Poales</taxon>
        <taxon>Poaceae</taxon>
        <taxon>PACMAD clade</taxon>
        <taxon>Panicoideae</taxon>
        <taxon>Panicodae</taxon>
        <taxon>Paniceae</taxon>
        <taxon>Cenchrinae</taxon>
        <taxon>Setaria</taxon>
    </lineage>
</organism>
<dbReference type="InterPro" id="IPR041736">
    <property type="entry name" value="4OHPhenylPyrv_dOase_N"/>
</dbReference>
<evidence type="ECO:0000256" key="1">
    <source>
        <dbReference type="ARBA" id="ARBA00004496"/>
    </source>
</evidence>
<dbReference type="PANTHER" id="PTHR11959:SF1">
    <property type="entry name" value="4-HYDROXYPHENYLPYRUVATE DIOXYGENASE"/>
    <property type="match status" value="1"/>
</dbReference>
<feature type="domain" description="VOC" evidence="16">
    <location>
        <begin position="199"/>
        <end position="347"/>
    </location>
</feature>
<accession>K3YSV8</accession>
<dbReference type="InterPro" id="IPR041735">
    <property type="entry name" value="4OHPhenylPyrv_dOase_C"/>
</dbReference>
<dbReference type="HOGENOM" id="CLU_034004_1_1_1"/>
<dbReference type="AlphaFoldDB" id="K3YSV8"/>
<evidence type="ECO:0000256" key="2">
    <source>
        <dbReference type="ARBA" id="ARBA00005162"/>
    </source>
</evidence>
<dbReference type="STRING" id="4555.K3YSV8"/>
<evidence type="ECO:0000256" key="6">
    <source>
        <dbReference type="ARBA" id="ARBA00022723"/>
    </source>
</evidence>
<evidence type="ECO:0000256" key="5">
    <source>
        <dbReference type="ARBA" id="ARBA00022490"/>
    </source>
</evidence>
<evidence type="ECO:0000313" key="17">
    <source>
        <dbReference type="EMBL" id="RCV05326.1"/>
    </source>
</evidence>
<dbReference type="Gramene" id="KQL28575">
    <property type="protein sequence ID" value="KQL28575"/>
    <property type="gene ID" value="SETIT_017353mg"/>
</dbReference>
<dbReference type="GO" id="GO:0006559">
    <property type="term" value="P:L-phenylalanine catabolic process"/>
    <property type="evidence" value="ECO:0007669"/>
    <property type="project" value="UniProtKB-KW"/>
</dbReference>
<comment type="cofactor">
    <cofactor evidence="15">
        <name>Fe cation</name>
        <dbReference type="ChEBI" id="CHEBI:24875"/>
    </cofactor>
    <text evidence="15">Binds 1 Fe cation per subunit.</text>
</comment>
<proteinExistence type="inferred from homology"/>
<name>K3YSV8_SETIT</name>
<dbReference type="GO" id="GO:0003868">
    <property type="term" value="F:4-hydroxyphenylpyruvate dioxygenase activity"/>
    <property type="evidence" value="ECO:0000318"/>
    <property type="project" value="GO_Central"/>
</dbReference>
<dbReference type="GO" id="GO:0006572">
    <property type="term" value="P:L-tyrosine catabolic process"/>
    <property type="evidence" value="ECO:0000318"/>
    <property type="project" value="GO_Central"/>
</dbReference>
<dbReference type="Proteomes" id="UP000004995">
    <property type="component" value="Unassembled WGS sequence"/>
</dbReference>
<dbReference type="EnsemblPlants" id="KQL28575">
    <property type="protein sequence ID" value="KQL28575"/>
    <property type="gene ID" value="SETIT_017353mg"/>
</dbReference>
<comment type="pathway">
    <text evidence="13">Cofactor biosynthesis; prenylquinone biosynthesis.</text>
</comment>
<keyword evidence="8" id="KW-0828">Tyrosine catabolism</keyword>
<evidence type="ECO:0000256" key="7">
    <source>
        <dbReference type="ARBA" id="ARBA00022737"/>
    </source>
</evidence>
<reference evidence="18" key="3">
    <citation type="submission" date="2018-08" db="UniProtKB">
        <authorList>
            <consortium name="EnsemblPlants"/>
        </authorList>
    </citation>
    <scope>IDENTIFICATION</scope>
    <source>
        <strain evidence="18">Yugu1</strain>
    </source>
</reference>
<evidence type="ECO:0000256" key="11">
    <source>
        <dbReference type="ARBA" id="ARBA00023004"/>
    </source>
</evidence>
<keyword evidence="6 15" id="KW-0479">Metal-binding</keyword>
<dbReference type="CDD" id="cd07250">
    <property type="entry name" value="HPPD_C_like"/>
    <property type="match status" value="1"/>
</dbReference>
<dbReference type="PROSITE" id="PS51819">
    <property type="entry name" value="VOC"/>
    <property type="match status" value="2"/>
</dbReference>
<sequence>MAPTPAAAATVGHRSFVRANPRSDRFHALSFHHVELWCADAASAAGRFSFALGAPLAARSDHSTGNSAHASLLLRSDSLAFLFTAPYAHGVDAATASLPSFSAPAARRFAADHGLAVRAIALRVADAEDSFRASVAAGARPAFEPVELGLGFRLAEVELYGDVVLRYVSHPDATDDAPFLPGFEDVISSRGAPDYGLRRFDHVVGNVPELAPVAAYFTAEDVGTAESGLNAVVLANNSETVLLPLTEPVHGTKRRSQIQTYLDHHGGPGVQHIAMASDDVLRTLRKMRARSAMGGFEFLAPPPPNYYDGVRRRAGDVLSEAQIKECQELGVLVDRDDQGVLLQIFTKPVGDRPTFFLEIIQRIGCMEKDETGLDYQRGACGGFGKGNFSELFKSVEEYEKSLEAKQADALQES</sequence>
<protein>
    <recommendedName>
        <fullName evidence="4 14">4-hydroxyphenylpyruvate dioxygenase</fullName>
    </recommendedName>
</protein>
<evidence type="ECO:0000256" key="15">
    <source>
        <dbReference type="PIRSR" id="PIRSR009283-1"/>
    </source>
</evidence>
<feature type="domain" description="VOC" evidence="16">
    <location>
        <begin position="30"/>
        <end position="185"/>
    </location>
</feature>
<evidence type="ECO:0000259" key="16">
    <source>
        <dbReference type="PROSITE" id="PS51819"/>
    </source>
</evidence>
<dbReference type="OMA" id="DPFPVKG"/>
<evidence type="ECO:0000313" key="19">
    <source>
        <dbReference type="Proteomes" id="UP000004995"/>
    </source>
</evidence>
<dbReference type="PIRSF" id="PIRSF009283">
    <property type="entry name" value="HPP_dOase"/>
    <property type="match status" value="1"/>
</dbReference>
<evidence type="ECO:0000256" key="10">
    <source>
        <dbReference type="ARBA" id="ARBA00023002"/>
    </source>
</evidence>
<dbReference type="GO" id="GO:0046872">
    <property type="term" value="F:metal ion binding"/>
    <property type="evidence" value="ECO:0007669"/>
    <property type="project" value="UniProtKB-KW"/>
</dbReference>
<evidence type="ECO:0000313" key="18">
    <source>
        <dbReference type="EnsemblPlants" id="KQL28575"/>
    </source>
</evidence>
<evidence type="ECO:0000256" key="14">
    <source>
        <dbReference type="PIRNR" id="PIRNR009283"/>
    </source>
</evidence>
<comment type="similarity">
    <text evidence="3 14">Belongs to the 4HPPD family.</text>
</comment>
<dbReference type="GO" id="GO:0005737">
    <property type="term" value="C:cytoplasm"/>
    <property type="evidence" value="ECO:0007669"/>
    <property type="project" value="UniProtKB-SubCell"/>
</dbReference>
<dbReference type="FunFam" id="3.10.180.10:FF:000025">
    <property type="entry name" value="4-hydroxyphenylpyruvate dioxygenase"/>
    <property type="match status" value="1"/>
</dbReference>
<dbReference type="PANTHER" id="PTHR11959">
    <property type="entry name" value="4-HYDROXYPHENYLPYRUVATE DIOXYGENASE"/>
    <property type="match status" value="1"/>
</dbReference>
<gene>
    <name evidence="17" type="ORF">SETIT_1G074800v2</name>
</gene>
<dbReference type="CDD" id="cd08342">
    <property type="entry name" value="HPPD_N_like"/>
    <property type="match status" value="1"/>
</dbReference>
<evidence type="ECO:0000256" key="4">
    <source>
        <dbReference type="ARBA" id="ARBA00018452"/>
    </source>
</evidence>
<dbReference type="EMBL" id="CM003528">
    <property type="protein sequence ID" value="RCV05326.1"/>
    <property type="molecule type" value="Genomic_DNA"/>
</dbReference>
<comment type="subcellular location">
    <subcellularLocation>
        <location evidence="1">Cytoplasm</location>
    </subcellularLocation>
</comment>
<dbReference type="InterPro" id="IPR005956">
    <property type="entry name" value="4OHPhenylPyrv_dOase"/>
</dbReference>
<keyword evidence="7" id="KW-0677">Repeat</keyword>
<evidence type="ECO:0000256" key="9">
    <source>
        <dbReference type="ARBA" id="ARBA00022964"/>
    </source>
</evidence>
<feature type="binding site" evidence="15">
    <location>
        <position position="358"/>
    </location>
    <ligand>
        <name>Fe cation</name>
        <dbReference type="ChEBI" id="CHEBI:24875"/>
    </ligand>
</feature>
<keyword evidence="19" id="KW-1185">Reference proteome</keyword>
<reference evidence="17" key="2">
    <citation type="submission" date="2015-07" db="EMBL/GenBank/DDBJ databases">
        <authorList>
            <person name="Noorani M."/>
        </authorList>
    </citation>
    <scope>NUCLEOTIDE SEQUENCE</scope>
    <source>
        <strain evidence="17">Yugu1</strain>
    </source>
</reference>
<dbReference type="NCBIfam" id="TIGR01263">
    <property type="entry name" value="4HPPD"/>
    <property type="match status" value="1"/>
</dbReference>
<keyword evidence="5" id="KW-0963">Cytoplasm</keyword>
<keyword evidence="10" id="KW-0560">Oxidoreductase</keyword>
<dbReference type="SUPFAM" id="SSF54593">
    <property type="entry name" value="Glyoxalase/Bleomycin resistance protein/Dihydroxybiphenyl dioxygenase"/>
    <property type="match status" value="1"/>
</dbReference>
<evidence type="ECO:0000256" key="8">
    <source>
        <dbReference type="ARBA" id="ARBA00022878"/>
    </source>
</evidence>
<evidence type="ECO:0000256" key="3">
    <source>
        <dbReference type="ARBA" id="ARBA00005877"/>
    </source>
</evidence>